<reference evidence="1" key="1">
    <citation type="submission" date="2020-02" db="EMBL/GenBank/DDBJ databases">
        <authorList>
            <person name="Meier V. D."/>
        </authorList>
    </citation>
    <scope>NUCLEOTIDE SEQUENCE</scope>
    <source>
        <strain evidence="1">AVDCRST_MAG32</strain>
    </source>
</reference>
<dbReference type="AlphaFoldDB" id="A0A6J4MWL2"/>
<name>A0A6J4MWL2_9ACTN</name>
<gene>
    <name evidence="1" type="ORF">AVDCRST_MAG32-317</name>
</gene>
<evidence type="ECO:0000313" key="1">
    <source>
        <dbReference type="EMBL" id="CAA9368428.1"/>
    </source>
</evidence>
<sequence>MNVLTSRTGRVAVASLVQLALVPVAVAGQLSARLTGEEYLLEVAPVDPIDPFRGAYVALAYPGLPDRVRSGERDGDGDGDVYVPLVASGDLWTGLPAVHERPQDGPFLRCADERWRLRCGIESWFLPQDEAVAMEQAVGEGSAVARVRIDSRGRAALVAVELRDGGGSTAG</sequence>
<dbReference type="EMBL" id="CADCUM010000015">
    <property type="protein sequence ID" value="CAA9368428.1"/>
    <property type="molecule type" value="Genomic_DNA"/>
</dbReference>
<dbReference type="InterPro" id="IPR025833">
    <property type="entry name" value="GDYXXLXY"/>
</dbReference>
<protein>
    <recommendedName>
        <fullName evidence="2">GDYXXLXY domain-containing protein</fullName>
    </recommendedName>
</protein>
<accession>A0A6J4MWL2</accession>
<evidence type="ECO:0008006" key="2">
    <source>
        <dbReference type="Google" id="ProtNLM"/>
    </source>
</evidence>
<organism evidence="1">
    <name type="scientific">uncultured Nocardioides sp</name>
    <dbReference type="NCBI Taxonomy" id="198441"/>
    <lineage>
        <taxon>Bacteria</taxon>
        <taxon>Bacillati</taxon>
        <taxon>Actinomycetota</taxon>
        <taxon>Actinomycetes</taxon>
        <taxon>Propionibacteriales</taxon>
        <taxon>Nocardioidaceae</taxon>
        <taxon>Nocardioides</taxon>
        <taxon>environmental samples</taxon>
    </lineage>
</organism>
<proteinExistence type="predicted"/>
<dbReference type="Pfam" id="PF14345">
    <property type="entry name" value="GDYXXLXY"/>
    <property type="match status" value="1"/>
</dbReference>